<dbReference type="PANTHER" id="PTHR24121">
    <property type="entry name" value="NO MECHANORECEPTOR POTENTIAL C, ISOFORM D-RELATED"/>
    <property type="match status" value="1"/>
</dbReference>
<dbReference type="PROSITE" id="PS50297">
    <property type="entry name" value="ANK_REP_REGION"/>
    <property type="match status" value="1"/>
</dbReference>
<dbReference type="InterPro" id="IPR002110">
    <property type="entry name" value="Ankyrin_rpt"/>
</dbReference>
<feature type="repeat" description="ANK" evidence="1">
    <location>
        <begin position="69"/>
        <end position="101"/>
    </location>
</feature>
<dbReference type="EMBL" id="CACTIH010000345">
    <property type="protein sequence ID" value="CAA2959753.1"/>
    <property type="molecule type" value="Genomic_DNA"/>
</dbReference>
<evidence type="ECO:0000256" key="1">
    <source>
        <dbReference type="PROSITE-ProRule" id="PRU00023"/>
    </source>
</evidence>
<dbReference type="AlphaFoldDB" id="A0A8S0Q1B1"/>
<dbReference type="Proteomes" id="UP000594638">
    <property type="component" value="Unassembled WGS sequence"/>
</dbReference>
<gene>
    <name evidence="2" type="ORF">OLEA9_A029302</name>
</gene>
<keyword evidence="3" id="KW-1185">Reference proteome</keyword>
<dbReference type="PROSITE" id="PS50088">
    <property type="entry name" value="ANK_REPEAT"/>
    <property type="match status" value="1"/>
</dbReference>
<sequence length="133" mass="15047">MDRRLHEALVNGEVSLLHSLTENDENIIKQTVQGSQHTGLHLAARFGHEELASEIIKLCPEMVSVENIELETPLHEACREGHLEIIKLLLESDSSIIYRVNSHEESALFAACERGKIDAVKHLMNFPRLFVLE</sequence>
<dbReference type="Pfam" id="PF12796">
    <property type="entry name" value="Ank_2"/>
    <property type="match status" value="1"/>
</dbReference>
<accession>A0A8S0Q1B1</accession>
<proteinExistence type="predicted"/>
<keyword evidence="1" id="KW-0040">ANK repeat</keyword>
<comment type="caution">
    <text evidence="2">The sequence shown here is derived from an EMBL/GenBank/DDBJ whole genome shotgun (WGS) entry which is preliminary data.</text>
</comment>
<organism evidence="2 3">
    <name type="scientific">Olea europaea subsp. europaea</name>
    <dbReference type="NCBI Taxonomy" id="158383"/>
    <lineage>
        <taxon>Eukaryota</taxon>
        <taxon>Viridiplantae</taxon>
        <taxon>Streptophyta</taxon>
        <taxon>Embryophyta</taxon>
        <taxon>Tracheophyta</taxon>
        <taxon>Spermatophyta</taxon>
        <taxon>Magnoliopsida</taxon>
        <taxon>eudicotyledons</taxon>
        <taxon>Gunneridae</taxon>
        <taxon>Pentapetalae</taxon>
        <taxon>asterids</taxon>
        <taxon>lamiids</taxon>
        <taxon>Lamiales</taxon>
        <taxon>Oleaceae</taxon>
        <taxon>Oleeae</taxon>
        <taxon>Olea</taxon>
    </lineage>
</organism>
<dbReference type="InterPro" id="IPR036770">
    <property type="entry name" value="Ankyrin_rpt-contain_sf"/>
</dbReference>
<name>A0A8S0Q1B1_OLEEU</name>
<reference evidence="2 3" key="1">
    <citation type="submission" date="2019-12" db="EMBL/GenBank/DDBJ databases">
        <authorList>
            <person name="Alioto T."/>
            <person name="Alioto T."/>
            <person name="Gomez Garrido J."/>
        </authorList>
    </citation>
    <scope>NUCLEOTIDE SEQUENCE [LARGE SCALE GENOMIC DNA]</scope>
</reference>
<dbReference type="OrthoDB" id="20872at2759"/>
<dbReference type="SUPFAM" id="SSF48403">
    <property type="entry name" value="Ankyrin repeat"/>
    <property type="match status" value="1"/>
</dbReference>
<protein>
    <submittedName>
        <fullName evidence="2">Ankyrin repeat-containing At5g02620-like</fullName>
    </submittedName>
</protein>
<evidence type="ECO:0000313" key="3">
    <source>
        <dbReference type="Proteomes" id="UP000594638"/>
    </source>
</evidence>
<evidence type="ECO:0000313" key="2">
    <source>
        <dbReference type="EMBL" id="CAA2959753.1"/>
    </source>
</evidence>
<dbReference type="SMART" id="SM00248">
    <property type="entry name" value="ANK"/>
    <property type="match status" value="3"/>
</dbReference>
<dbReference type="PANTHER" id="PTHR24121:SF22">
    <property type="entry name" value="PROTEIN ACCELERATED CELL DEATH 6-LIKE"/>
    <property type="match status" value="1"/>
</dbReference>
<dbReference type="Gene3D" id="1.25.40.20">
    <property type="entry name" value="Ankyrin repeat-containing domain"/>
    <property type="match status" value="1"/>
</dbReference>
<dbReference type="Gramene" id="OE9A029302T1">
    <property type="protein sequence ID" value="OE9A029302C1"/>
    <property type="gene ID" value="OE9A029302"/>
</dbReference>
<feature type="non-terminal residue" evidence="2">
    <location>
        <position position="133"/>
    </location>
</feature>